<evidence type="ECO:0000256" key="4">
    <source>
        <dbReference type="ARBA" id="ARBA00022552"/>
    </source>
</evidence>
<dbReference type="GO" id="GO:0030515">
    <property type="term" value="F:snoRNA binding"/>
    <property type="evidence" value="ECO:0007669"/>
    <property type="project" value="TreeGrafter"/>
</dbReference>
<evidence type="ECO:0000259" key="8">
    <source>
        <dbReference type="SMART" id="SM01036"/>
    </source>
</evidence>
<evidence type="ECO:0000256" key="1">
    <source>
        <dbReference type="ARBA" id="ARBA00004604"/>
    </source>
</evidence>
<accession>A0A5E4NK55</accession>
<reference evidence="9 10" key="1">
    <citation type="submission" date="2019-08" db="EMBL/GenBank/DDBJ databases">
        <authorList>
            <person name="Alioto T."/>
            <person name="Alioto T."/>
            <person name="Gomez Garrido J."/>
        </authorList>
    </citation>
    <scope>NUCLEOTIDE SEQUENCE [LARGE SCALE GENOMIC DNA]</scope>
</reference>
<keyword evidence="6 7" id="KW-0687">Ribonucleoprotein</keyword>
<evidence type="ECO:0000313" key="9">
    <source>
        <dbReference type="EMBL" id="VVC45339.1"/>
    </source>
</evidence>
<dbReference type="InterPro" id="IPR011989">
    <property type="entry name" value="ARM-like"/>
</dbReference>
<organism evidence="9 10">
    <name type="scientific">Cinara cedri</name>
    <dbReference type="NCBI Taxonomy" id="506608"/>
    <lineage>
        <taxon>Eukaryota</taxon>
        <taxon>Metazoa</taxon>
        <taxon>Ecdysozoa</taxon>
        <taxon>Arthropoda</taxon>
        <taxon>Hexapoda</taxon>
        <taxon>Insecta</taxon>
        <taxon>Pterygota</taxon>
        <taxon>Neoptera</taxon>
        <taxon>Paraneoptera</taxon>
        <taxon>Hemiptera</taxon>
        <taxon>Sternorrhyncha</taxon>
        <taxon>Aphidomorpha</taxon>
        <taxon>Aphidoidea</taxon>
        <taxon>Aphididae</taxon>
        <taxon>Lachninae</taxon>
        <taxon>Cinara</taxon>
    </lineage>
</organism>
<dbReference type="Pfam" id="PF23243">
    <property type="entry name" value="HEAT_HEATR1"/>
    <property type="match status" value="1"/>
</dbReference>
<dbReference type="InterPro" id="IPR016024">
    <property type="entry name" value="ARM-type_fold"/>
</dbReference>
<dbReference type="InterPro" id="IPR056473">
    <property type="entry name" value="HEAT_Utp10/HEAT1"/>
</dbReference>
<name>A0A5E4NK55_9HEMI</name>
<comment type="similarity">
    <text evidence="2 7">Belongs to the HEATR1/UTP10 family.</text>
</comment>
<keyword evidence="4 7" id="KW-0698">rRNA processing</keyword>
<evidence type="ECO:0000256" key="2">
    <source>
        <dbReference type="ARBA" id="ARBA00010559"/>
    </source>
</evidence>
<dbReference type="SMART" id="SM01036">
    <property type="entry name" value="BP28CT"/>
    <property type="match status" value="1"/>
</dbReference>
<gene>
    <name evidence="9" type="ORF">CINCED_3A008477</name>
</gene>
<dbReference type="GO" id="GO:0034455">
    <property type="term" value="C:t-UTP complex"/>
    <property type="evidence" value="ECO:0007669"/>
    <property type="project" value="TreeGrafter"/>
</dbReference>
<feature type="domain" description="BP28 C-terminal" evidence="8">
    <location>
        <begin position="1384"/>
        <end position="1526"/>
    </location>
</feature>
<dbReference type="SUPFAM" id="SSF48371">
    <property type="entry name" value="ARM repeat"/>
    <property type="match status" value="1"/>
</dbReference>
<evidence type="ECO:0000256" key="6">
    <source>
        <dbReference type="ARBA" id="ARBA00023274"/>
    </source>
</evidence>
<evidence type="ECO:0000256" key="5">
    <source>
        <dbReference type="ARBA" id="ARBA00023242"/>
    </source>
</evidence>
<keyword evidence="3 7" id="KW-0690">Ribosome biogenesis</keyword>
<dbReference type="GO" id="GO:0000462">
    <property type="term" value="P:maturation of SSU-rRNA from tricistronic rRNA transcript (SSU-rRNA, 5.8S rRNA, LSU-rRNA)"/>
    <property type="evidence" value="ECO:0007669"/>
    <property type="project" value="TreeGrafter"/>
</dbReference>
<dbReference type="InterPro" id="IPR040191">
    <property type="entry name" value="UTP10"/>
</dbReference>
<dbReference type="Pfam" id="PF08146">
    <property type="entry name" value="BP28CT"/>
    <property type="match status" value="1"/>
</dbReference>
<dbReference type="Proteomes" id="UP000325440">
    <property type="component" value="Unassembled WGS sequence"/>
</dbReference>
<dbReference type="GO" id="GO:0032040">
    <property type="term" value="C:small-subunit processome"/>
    <property type="evidence" value="ECO:0007669"/>
    <property type="project" value="TreeGrafter"/>
</dbReference>
<evidence type="ECO:0000256" key="7">
    <source>
        <dbReference type="RuleBase" id="RU367065"/>
    </source>
</evidence>
<keyword evidence="10" id="KW-1185">Reference proteome</keyword>
<dbReference type="GO" id="GO:0045943">
    <property type="term" value="P:positive regulation of transcription by RNA polymerase I"/>
    <property type="evidence" value="ECO:0007669"/>
    <property type="project" value="TreeGrafter"/>
</dbReference>
<evidence type="ECO:0000313" key="10">
    <source>
        <dbReference type="Proteomes" id="UP000325440"/>
    </source>
</evidence>
<dbReference type="PANTHER" id="PTHR13457">
    <property type="entry name" value="BAP28"/>
    <property type="match status" value="1"/>
</dbReference>
<comment type="subcellular location">
    <subcellularLocation>
        <location evidence="1 7">Nucleus</location>
        <location evidence="1 7">Nucleolus</location>
    </subcellularLocation>
</comment>
<dbReference type="InterPro" id="IPR012954">
    <property type="entry name" value="BP28_C_dom"/>
</dbReference>
<keyword evidence="5 7" id="KW-0539">Nucleus</keyword>
<proteinExistence type="inferred from homology"/>
<dbReference type="EMBL" id="CABPRJ010002399">
    <property type="protein sequence ID" value="VVC45339.1"/>
    <property type="molecule type" value="Genomic_DNA"/>
</dbReference>
<dbReference type="Gene3D" id="1.25.10.10">
    <property type="entry name" value="Leucine-rich Repeat Variant"/>
    <property type="match status" value="1"/>
</dbReference>
<dbReference type="GO" id="GO:0030686">
    <property type="term" value="C:90S preribosome"/>
    <property type="evidence" value="ECO:0007669"/>
    <property type="project" value="TreeGrafter"/>
</dbReference>
<dbReference type="OrthoDB" id="31183at2759"/>
<sequence length="1659" mass="190201">MASTSLAKQLQKLSAPQTSILSLGYKKTSLLIQPKDIGNHDLSAFFEVGLKGLKELSDINKKFIKFESTLYNSSWQTKQRAILSISENQKIDALIEEFLCLLSPYFNSKPALYALEWLVHRFNIEQYNTDILLGYALPYISTQVFTRLIQVIPLKNNPEVAKNWWWLTRSRKTGVQINEQSFIAEAINDTRLLKLICSLIIKVINEHKVNEELVTVWTNFYAKLLVAAFSSSSISKNNLVTIFLPSMITGLESDARPFTVSSLIVIGVMSKYITYTEKLQLSLVKKILFVKHESLYYNCTLLLSVIYKSTRNSSNVKIPNSCIKYMAENSDLQIDAFKKLLKYDKSIFYLLTVRDSLVLLRKEKSIYSFVLDLINCIDLKEDNYTIELVKLIMDSAIDEPWYVEVAKNIKNKYNKSWKNSMKMLHNSQNIDNNEFISTLNADDTTLNDDEQMEVDTIIDEPENNKMEIENNITNNIFTKQYSSDDERLRAYCESFWMENITITHLCNFIKSLIKKNFDFLILLTSDNIIIPTLLSCLACDKQNVRRTTITCFKKFIKKYKETNSLSYLWLIKHILIKRQDILIDNDQIRIVLMFVLQSDNIEAKNTLDNLFKTACNFDISSTLRLKMFDVLSALNSSNVCLNVISHGLELIQKSKIDIAESHILKFALNKLHPNVIDWIVIWPICEKYLKETTPLLNFGTGKLISPVTIFVQNLTTEMFNTMSDNFKLNLIKTLLDLQAKVEDNDIIDAIKSFIHEVSFDSVMFISHLEKMYDDSPNSVRWKNGIALLELIQNKNSLENVTLLTPVLFHILKKCLEFEDQSSLLEYTKQLCLSCILNCCTMTKNDSEKSKVSDHLNLELIVSTMRLSLNQQTQHHALILLSNCAQMVPDQIILHVMTIFTFMGNSVMRQDDEYTFKITCKVLNTIIPILLKEGQVVTRKALSVFARSILDIPEHRRGTLLRYLVQALNTNSYLWELIVLVHKEYKFGTIDIKNKVSSDTICLDICAECPINVLLDTCNNILNYCKFLELKKGEPDQATLIDISNFSANKLHKLKYCLVSFLTNLLSSYTFVSKVMYCTSNNILKEGFTEIIKNTLWFVQHQGNNTYSKNFMPIKYYSILDKVNALLPLDIFVDAINYILTFVDLKSTQHRTMDLLNKRLLESKLLTKDQTLKLLEPLSEIANMSNVNTKEDLNVKQTALISITLVTKCSNINENINVFQGILQKITKSVQDVSIGPLLGTFVLCIAELVYSLKTKAISSFGLIIPTVISVLHKLNGISVMADGALLPSILTGLLRIISELKNFLSPYLVPLIYELALLSTTCDNNSSNENDNYRSIIKTKFQQLSEKLSEIPGRILEPACSNTLAEIIKNLKFTAFQYVLNIVKNSFKNAMTEEFTSFLLKSLDFCCFTHQNENKETRTLEISVISAISEVALKCSESTFRTFYHKLHEWKNGANNDVRVLIYFNLLKTLSNDLKGLYLLFAGNLIPTANSILKQCKSNKLNEKTTLIKYIVSTLENVFKYDTINFTTKERFEIIMKPLVDLLEAVDLENYNNVCQDYIIPCISNLIAAVTDDTLWKDINCQIMLKARHRLPEVRSVCVDTTLAIAERLGENYLPLLPDSIPFLAELMEDEQEVIEQKTRKAIQQMEKYVNEPIETYFC</sequence>
<protein>
    <recommendedName>
        <fullName evidence="7">HEAT repeat-containing protein 1</fullName>
    </recommendedName>
</protein>
<comment type="function">
    <text evidence="7">Involved in nucleolar processing of pre-18S ribosomal RNA.</text>
</comment>
<evidence type="ECO:0000256" key="3">
    <source>
        <dbReference type="ARBA" id="ARBA00022517"/>
    </source>
</evidence>
<dbReference type="PANTHER" id="PTHR13457:SF1">
    <property type="entry name" value="HEAT REPEAT-CONTAINING PROTEIN 1"/>
    <property type="match status" value="1"/>
</dbReference>